<keyword evidence="2" id="KW-0238">DNA-binding</keyword>
<dbReference type="InterPro" id="IPR000835">
    <property type="entry name" value="HTH_MarR-typ"/>
</dbReference>
<dbReference type="PANTHER" id="PTHR42756">
    <property type="entry name" value="TRANSCRIPTIONAL REGULATOR, MARR"/>
    <property type="match status" value="1"/>
</dbReference>
<dbReference type="PRINTS" id="PR00598">
    <property type="entry name" value="HTHMARR"/>
</dbReference>
<dbReference type="InterPro" id="IPR036390">
    <property type="entry name" value="WH_DNA-bd_sf"/>
</dbReference>
<dbReference type="InterPro" id="IPR036388">
    <property type="entry name" value="WH-like_DNA-bd_sf"/>
</dbReference>
<dbReference type="eggNOG" id="COG1846">
    <property type="taxonomic scope" value="Bacteria"/>
</dbReference>
<gene>
    <name evidence="6" type="ordered locus">Dda3937_03163</name>
</gene>
<dbReference type="HOGENOM" id="CLU_083287_4_0_6"/>
<feature type="region of interest" description="Disordered" evidence="4">
    <location>
        <begin position="1"/>
        <end position="23"/>
    </location>
</feature>
<keyword evidence="7" id="KW-1185">Reference proteome</keyword>
<dbReference type="STRING" id="198628.Dda3937_03163"/>
<reference evidence="6 7" key="1">
    <citation type="journal article" date="2011" name="J. Bacteriol.">
        <title>Genome sequence of the plant-pathogenic bacterium Dickeya dadantii 3937.</title>
        <authorList>
            <person name="Glasner J.D."/>
            <person name="Yang C.H."/>
            <person name="Reverchon S."/>
            <person name="Hugouvieux-Cotte-Pattat N."/>
            <person name="Condemine G."/>
            <person name="Bohin J.P."/>
            <person name="Van Gijsegem F."/>
            <person name="Yang S."/>
            <person name="Franza T."/>
            <person name="Expert D."/>
            <person name="Plunkett G. III"/>
            <person name="San Francisco M.J."/>
            <person name="Charkowski A.O."/>
            <person name="Py B."/>
            <person name="Bell K."/>
            <person name="Rauscher L."/>
            <person name="Rodriguez-Palenzuela P."/>
            <person name="Toussaint A."/>
            <person name="Holeva M.C."/>
            <person name="He S.Y."/>
            <person name="Douet V."/>
            <person name="Boccara M."/>
            <person name="Blanco C."/>
            <person name="Toth I."/>
            <person name="Anderson B.D."/>
            <person name="Biehl B.S."/>
            <person name="Mau B."/>
            <person name="Flynn S.M."/>
            <person name="Barras F."/>
            <person name="Lindeberg M."/>
            <person name="Birch P.R."/>
            <person name="Tsuyumu S."/>
            <person name="Shi X."/>
            <person name="Hibbing M."/>
            <person name="Yap M.N."/>
            <person name="Carpentier M."/>
            <person name="Dassa E."/>
            <person name="Umehara M."/>
            <person name="Kim J.F."/>
            <person name="Rusch M."/>
            <person name="Soni P."/>
            <person name="Mayhew G.F."/>
            <person name="Fouts D.E."/>
            <person name="Gill S.R."/>
            <person name="Blattner F.R."/>
            <person name="Keen N.T."/>
            <person name="Perna N.T."/>
        </authorList>
    </citation>
    <scope>NUCLEOTIDE SEQUENCE [LARGE SCALE GENOMIC DNA]</scope>
    <source>
        <strain evidence="6 7">3937</strain>
    </source>
</reference>
<dbReference type="AlphaFoldDB" id="E0SC84"/>
<dbReference type="PROSITE" id="PS01117">
    <property type="entry name" value="HTH_MARR_1"/>
    <property type="match status" value="1"/>
</dbReference>
<feature type="domain" description="HTH marR-type" evidence="5">
    <location>
        <begin position="37"/>
        <end position="172"/>
    </location>
</feature>
<dbReference type="SUPFAM" id="SSF46785">
    <property type="entry name" value="Winged helix' DNA-binding domain"/>
    <property type="match status" value="1"/>
</dbReference>
<dbReference type="Proteomes" id="UP000006859">
    <property type="component" value="Chromosome"/>
</dbReference>
<dbReference type="SMART" id="SM00347">
    <property type="entry name" value="HTH_MARR"/>
    <property type="match status" value="1"/>
</dbReference>
<dbReference type="Pfam" id="PF12802">
    <property type="entry name" value="MarR_2"/>
    <property type="match status" value="1"/>
</dbReference>
<protein>
    <submittedName>
        <fullName evidence="6">Transcriptional regulatory protein</fullName>
    </submittedName>
</protein>
<evidence type="ECO:0000256" key="4">
    <source>
        <dbReference type="SAM" id="MobiDB-lite"/>
    </source>
</evidence>
<keyword evidence="3" id="KW-0804">Transcription</keyword>
<organism evidence="6 7">
    <name type="scientific">Dickeya dadantii (strain 3937)</name>
    <name type="common">Erwinia chrysanthemi (strain 3937)</name>
    <dbReference type="NCBI Taxonomy" id="198628"/>
    <lineage>
        <taxon>Bacteria</taxon>
        <taxon>Pseudomonadati</taxon>
        <taxon>Pseudomonadota</taxon>
        <taxon>Gammaproteobacteria</taxon>
        <taxon>Enterobacterales</taxon>
        <taxon>Pectobacteriaceae</taxon>
        <taxon>Dickeya</taxon>
    </lineage>
</organism>
<dbReference type="EMBL" id="CP002038">
    <property type="protein sequence ID" value="ADM99681.1"/>
    <property type="molecule type" value="Genomic_DNA"/>
</dbReference>
<dbReference type="InterPro" id="IPR023187">
    <property type="entry name" value="Tscrpt_reg_MarR-type_CS"/>
</dbReference>
<dbReference type="KEGG" id="ddd:Dda3937_03163"/>
<evidence type="ECO:0000313" key="7">
    <source>
        <dbReference type="Proteomes" id="UP000006859"/>
    </source>
</evidence>
<proteinExistence type="predicted"/>
<keyword evidence="1" id="KW-0805">Transcription regulation</keyword>
<dbReference type="GO" id="GO:0003677">
    <property type="term" value="F:DNA binding"/>
    <property type="evidence" value="ECO:0007669"/>
    <property type="project" value="UniProtKB-KW"/>
</dbReference>
<evidence type="ECO:0000259" key="5">
    <source>
        <dbReference type="PROSITE" id="PS50995"/>
    </source>
</evidence>
<sequence length="193" mass="21820">MRTGTSMLAGGRRHTVSSIQPPSYKGVRMMQDDEINTDDLWERPGFLIRRLNQIHHTVFFEALRGDITPLQYGLLTVVNARGGLDQTMLGAELGTDRTTLAGAIEQLELKGYVRRETHYSDRRRKTVEITLRGKKILNKTAADMHQAQMKLLAPLPPASRKAFIQMMKTLVEGNNHRGSVPIKRFSSQTESFD</sequence>
<evidence type="ECO:0000256" key="1">
    <source>
        <dbReference type="ARBA" id="ARBA00023015"/>
    </source>
</evidence>
<evidence type="ECO:0000313" key="6">
    <source>
        <dbReference type="EMBL" id="ADM99681.1"/>
    </source>
</evidence>
<name>E0SC84_DICD3</name>
<dbReference type="PROSITE" id="PS50995">
    <property type="entry name" value="HTH_MARR_2"/>
    <property type="match status" value="1"/>
</dbReference>
<evidence type="ECO:0000256" key="2">
    <source>
        <dbReference type="ARBA" id="ARBA00023125"/>
    </source>
</evidence>
<dbReference type="Gene3D" id="1.10.10.10">
    <property type="entry name" value="Winged helix-like DNA-binding domain superfamily/Winged helix DNA-binding domain"/>
    <property type="match status" value="1"/>
</dbReference>
<evidence type="ECO:0000256" key="3">
    <source>
        <dbReference type="ARBA" id="ARBA00023163"/>
    </source>
</evidence>
<dbReference type="GO" id="GO:0003700">
    <property type="term" value="F:DNA-binding transcription factor activity"/>
    <property type="evidence" value="ECO:0007669"/>
    <property type="project" value="InterPro"/>
</dbReference>
<accession>E0SC84</accession>
<dbReference type="PANTHER" id="PTHR42756:SF1">
    <property type="entry name" value="TRANSCRIPTIONAL REPRESSOR OF EMRAB OPERON"/>
    <property type="match status" value="1"/>
</dbReference>